<evidence type="ECO:0000313" key="2">
    <source>
        <dbReference type="EMBL" id="KZT69767.1"/>
    </source>
</evidence>
<evidence type="ECO:0000256" key="1">
    <source>
        <dbReference type="SAM" id="SignalP"/>
    </source>
</evidence>
<evidence type="ECO:0000313" key="3">
    <source>
        <dbReference type="Proteomes" id="UP000076727"/>
    </source>
</evidence>
<keyword evidence="1" id="KW-0732">Signal</keyword>
<proteinExistence type="predicted"/>
<feature type="chain" id="PRO_5007865362" description="Secreted protein" evidence="1">
    <location>
        <begin position="19"/>
        <end position="72"/>
    </location>
</feature>
<gene>
    <name evidence="2" type="ORF">DAEQUDRAFT_726070</name>
</gene>
<dbReference type="Proteomes" id="UP000076727">
    <property type="component" value="Unassembled WGS sequence"/>
</dbReference>
<evidence type="ECO:0008006" key="4">
    <source>
        <dbReference type="Google" id="ProtNLM"/>
    </source>
</evidence>
<sequence>MATAMLLGTIFSSSRSLALPTLKGSFCALRLDLVRQCSLIPATQAPMYGYVLFAMRRLVHQTVCACNASKGR</sequence>
<protein>
    <recommendedName>
        <fullName evidence="4">Secreted protein</fullName>
    </recommendedName>
</protein>
<feature type="signal peptide" evidence="1">
    <location>
        <begin position="1"/>
        <end position="18"/>
    </location>
</feature>
<dbReference type="EMBL" id="KV429055">
    <property type="protein sequence ID" value="KZT69767.1"/>
    <property type="molecule type" value="Genomic_DNA"/>
</dbReference>
<dbReference type="AlphaFoldDB" id="A0A165QPX4"/>
<name>A0A165QPX4_9APHY</name>
<keyword evidence="3" id="KW-1185">Reference proteome</keyword>
<accession>A0A165QPX4</accession>
<reference evidence="2 3" key="1">
    <citation type="journal article" date="2016" name="Mol. Biol. Evol.">
        <title>Comparative Genomics of Early-Diverging Mushroom-Forming Fungi Provides Insights into the Origins of Lignocellulose Decay Capabilities.</title>
        <authorList>
            <person name="Nagy L.G."/>
            <person name="Riley R."/>
            <person name="Tritt A."/>
            <person name="Adam C."/>
            <person name="Daum C."/>
            <person name="Floudas D."/>
            <person name="Sun H."/>
            <person name="Yadav J.S."/>
            <person name="Pangilinan J."/>
            <person name="Larsson K.H."/>
            <person name="Matsuura K."/>
            <person name="Barry K."/>
            <person name="Labutti K."/>
            <person name="Kuo R."/>
            <person name="Ohm R.A."/>
            <person name="Bhattacharya S.S."/>
            <person name="Shirouzu T."/>
            <person name="Yoshinaga Y."/>
            <person name="Martin F.M."/>
            <person name="Grigoriev I.V."/>
            <person name="Hibbett D.S."/>
        </authorList>
    </citation>
    <scope>NUCLEOTIDE SEQUENCE [LARGE SCALE GENOMIC DNA]</scope>
    <source>
        <strain evidence="2 3">L-15889</strain>
    </source>
</reference>
<organism evidence="2 3">
    <name type="scientific">Daedalea quercina L-15889</name>
    <dbReference type="NCBI Taxonomy" id="1314783"/>
    <lineage>
        <taxon>Eukaryota</taxon>
        <taxon>Fungi</taxon>
        <taxon>Dikarya</taxon>
        <taxon>Basidiomycota</taxon>
        <taxon>Agaricomycotina</taxon>
        <taxon>Agaricomycetes</taxon>
        <taxon>Polyporales</taxon>
        <taxon>Fomitopsis</taxon>
    </lineage>
</organism>